<accession>A0ABN3TU09</accession>
<name>A0ABN3TU09_9ACTN</name>
<feature type="region of interest" description="Disordered" evidence="1">
    <location>
        <begin position="1"/>
        <end position="20"/>
    </location>
</feature>
<evidence type="ECO:0000313" key="4">
    <source>
        <dbReference type="Proteomes" id="UP001500886"/>
    </source>
</evidence>
<dbReference type="EMBL" id="BAAASL010000008">
    <property type="protein sequence ID" value="GAA2716214.1"/>
    <property type="molecule type" value="Genomic_DNA"/>
</dbReference>
<dbReference type="Pfam" id="PF04149">
    <property type="entry name" value="DUF397"/>
    <property type="match status" value="1"/>
</dbReference>
<sequence length="65" mass="6778">MDHYTTGAWQKSTFSGGGQDNSCVEVRHLGAAIALREGDEPELVLLPSRAALGALLGAVKQGGLR</sequence>
<dbReference type="RefSeq" id="WP_344435304.1">
    <property type="nucleotide sequence ID" value="NZ_BAAASL010000008.1"/>
</dbReference>
<keyword evidence="4" id="KW-1185">Reference proteome</keyword>
<evidence type="ECO:0000313" key="3">
    <source>
        <dbReference type="EMBL" id="GAA2716214.1"/>
    </source>
</evidence>
<reference evidence="3 4" key="1">
    <citation type="journal article" date="2019" name="Int. J. Syst. Evol. Microbiol.">
        <title>The Global Catalogue of Microorganisms (GCM) 10K type strain sequencing project: providing services to taxonomists for standard genome sequencing and annotation.</title>
        <authorList>
            <consortium name="The Broad Institute Genomics Platform"/>
            <consortium name="The Broad Institute Genome Sequencing Center for Infectious Disease"/>
            <person name="Wu L."/>
            <person name="Ma J."/>
        </authorList>
    </citation>
    <scope>NUCLEOTIDE SEQUENCE [LARGE SCALE GENOMIC DNA]</scope>
    <source>
        <strain evidence="3 4">JCM 4542</strain>
    </source>
</reference>
<evidence type="ECO:0000256" key="1">
    <source>
        <dbReference type="SAM" id="MobiDB-lite"/>
    </source>
</evidence>
<feature type="domain" description="DUF397" evidence="2">
    <location>
        <begin position="8"/>
        <end position="60"/>
    </location>
</feature>
<evidence type="ECO:0000259" key="2">
    <source>
        <dbReference type="Pfam" id="PF04149"/>
    </source>
</evidence>
<comment type="caution">
    <text evidence="3">The sequence shown here is derived from an EMBL/GenBank/DDBJ whole genome shotgun (WGS) entry which is preliminary data.</text>
</comment>
<dbReference type="InterPro" id="IPR007278">
    <property type="entry name" value="DUF397"/>
</dbReference>
<organism evidence="3 4">
    <name type="scientific">Streptomyces luteosporeus</name>
    <dbReference type="NCBI Taxonomy" id="173856"/>
    <lineage>
        <taxon>Bacteria</taxon>
        <taxon>Bacillati</taxon>
        <taxon>Actinomycetota</taxon>
        <taxon>Actinomycetes</taxon>
        <taxon>Kitasatosporales</taxon>
        <taxon>Streptomycetaceae</taxon>
        <taxon>Streptomyces</taxon>
    </lineage>
</organism>
<protein>
    <recommendedName>
        <fullName evidence="2">DUF397 domain-containing protein</fullName>
    </recommendedName>
</protein>
<proteinExistence type="predicted"/>
<dbReference type="Proteomes" id="UP001500886">
    <property type="component" value="Unassembled WGS sequence"/>
</dbReference>
<gene>
    <name evidence="3" type="ORF">GCM10010315_26830</name>
</gene>